<evidence type="ECO:0000313" key="5">
    <source>
        <dbReference type="Proteomes" id="UP000196475"/>
    </source>
</evidence>
<gene>
    <name evidence="4" type="ORF">BAA01_12700</name>
</gene>
<dbReference type="AlphaFoldDB" id="A0A1Y3PMT5"/>
<feature type="domain" description="HIRAN" evidence="3">
    <location>
        <begin position="4"/>
        <end position="57"/>
    </location>
</feature>
<dbReference type="GO" id="GO:0016818">
    <property type="term" value="F:hydrolase activity, acting on acid anhydrides, in phosphorus-containing anhydrides"/>
    <property type="evidence" value="ECO:0007669"/>
    <property type="project" value="InterPro"/>
</dbReference>
<dbReference type="EMBL" id="LZRT01000075">
    <property type="protein sequence ID" value="OUM87457.1"/>
    <property type="molecule type" value="Genomic_DNA"/>
</dbReference>
<dbReference type="GO" id="GO:0003677">
    <property type="term" value="F:DNA binding"/>
    <property type="evidence" value="ECO:0007669"/>
    <property type="project" value="UniProtKB-KW"/>
</dbReference>
<dbReference type="Pfam" id="PF08797">
    <property type="entry name" value="HIRAN"/>
    <property type="match status" value="1"/>
</dbReference>
<keyword evidence="4" id="KW-0238">DNA-binding</keyword>
<keyword evidence="2" id="KW-0378">Hydrolase</keyword>
<proteinExistence type="predicted"/>
<accession>A0A1Y3PMT5</accession>
<organism evidence="4 5">
    <name type="scientific">Bacillus thermozeamaize</name>
    <dbReference type="NCBI Taxonomy" id="230954"/>
    <lineage>
        <taxon>Bacteria</taxon>
        <taxon>Bacillati</taxon>
        <taxon>Bacillota</taxon>
        <taxon>Bacilli</taxon>
        <taxon>Bacillales</taxon>
        <taxon>Bacillaceae</taxon>
        <taxon>Bacillus</taxon>
    </lineage>
</organism>
<dbReference type="InterPro" id="IPR014905">
    <property type="entry name" value="HIRAN"/>
</dbReference>
<keyword evidence="1" id="KW-0479">Metal-binding</keyword>
<evidence type="ECO:0000256" key="1">
    <source>
        <dbReference type="ARBA" id="ARBA00022723"/>
    </source>
</evidence>
<dbReference type="Gene3D" id="3.30.70.2330">
    <property type="match status" value="1"/>
</dbReference>
<protein>
    <submittedName>
        <fullName evidence="4">DNA-binding protein</fullName>
    </submittedName>
</protein>
<reference evidence="5" key="1">
    <citation type="submission" date="2016-06" db="EMBL/GenBank/DDBJ databases">
        <authorList>
            <person name="Nascimento L."/>
            <person name="Pereira R.V."/>
            <person name="Martins L.F."/>
            <person name="Quaggio R.B."/>
            <person name="Silva A.M."/>
            <person name="Setubal J.C."/>
        </authorList>
    </citation>
    <scope>NUCLEOTIDE SEQUENCE [LARGE SCALE GENOMIC DNA]</scope>
</reference>
<dbReference type="GO" id="GO:0008270">
    <property type="term" value="F:zinc ion binding"/>
    <property type="evidence" value="ECO:0007669"/>
    <property type="project" value="InterPro"/>
</dbReference>
<evidence type="ECO:0000259" key="3">
    <source>
        <dbReference type="Pfam" id="PF08797"/>
    </source>
</evidence>
<name>A0A1Y3PMT5_9BACI</name>
<dbReference type="Proteomes" id="UP000196475">
    <property type="component" value="Unassembled WGS sequence"/>
</dbReference>
<sequence>MKSSVFVAVTGTKYYFGTEFIRPGQLIRFRKEPDNPHDQEAIKAEMMPVGKIGYVANSPQTVPKGCRSAGRIYDTFDEHVFGVVRFVVKDTVIVELVHHIEAICVVNMGLNDQFTFGSMSQEIS</sequence>
<comment type="caution">
    <text evidence="4">The sequence shown here is derived from an EMBL/GenBank/DDBJ whole genome shotgun (WGS) entry which is preliminary data.</text>
</comment>
<evidence type="ECO:0000256" key="2">
    <source>
        <dbReference type="ARBA" id="ARBA00022801"/>
    </source>
</evidence>
<evidence type="ECO:0000313" key="4">
    <source>
        <dbReference type="EMBL" id="OUM87457.1"/>
    </source>
</evidence>